<evidence type="ECO:0000313" key="4">
    <source>
        <dbReference type="Proteomes" id="UP000433532"/>
    </source>
</evidence>
<dbReference type="Pfam" id="PF13673">
    <property type="entry name" value="Acetyltransf_10"/>
    <property type="match status" value="1"/>
</dbReference>
<gene>
    <name evidence="3" type="ORF">GNQ48_13185</name>
</gene>
<dbReference type="Proteomes" id="UP000433532">
    <property type="component" value="Unassembled WGS sequence"/>
</dbReference>
<protein>
    <submittedName>
        <fullName evidence="3">GNAT family N-acetyltransferase</fullName>
    </submittedName>
</protein>
<dbReference type="Gene3D" id="3.40.630.30">
    <property type="match status" value="1"/>
</dbReference>
<dbReference type="EMBL" id="WOAD01000009">
    <property type="protein sequence ID" value="MUI35966.1"/>
    <property type="molecule type" value="Genomic_DNA"/>
</dbReference>
<proteinExistence type="predicted"/>
<dbReference type="RefSeq" id="WP_023100893.1">
    <property type="nucleotide sequence ID" value="NZ_BBQK01000010.1"/>
</dbReference>
<dbReference type="GO" id="GO:0016747">
    <property type="term" value="F:acyltransferase activity, transferring groups other than amino-acyl groups"/>
    <property type="evidence" value="ECO:0007669"/>
    <property type="project" value="InterPro"/>
</dbReference>
<dbReference type="PROSITE" id="PS51186">
    <property type="entry name" value="GNAT"/>
    <property type="match status" value="1"/>
</dbReference>
<evidence type="ECO:0000256" key="2">
    <source>
        <dbReference type="ARBA" id="ARBA00023315"/>
    </source>
</evidence>
<organism evidence="3 4">
    <name type="scientific">Pseudomonas aeruginosa</name>
    <dbReference type="NCBI Taxonomy" id="287"/>
    <lineage>
        <taxon>Bacteria</taxon>
        <taxon>Pseudomonadati</taxon>
        <taxon>Pseudomonadota</taxon>
        <taxon>Gammaproteobacteria</taxon>
        <taxon>Pseudomonadales</taxon>
        <taxon>Pseudomonadaceae</taxon>
        <taxon>Pseudomonas</taxon>
    </lineage>
</organism>
<accession>A0A509JFY3</accession>
<name>A0A509JFY3_PSEAI</name>
<keyword evidence="2" id="KW-0012">Acyltransferase</keyword>
<keyword evidence="1 3" id="KW-0808">Transferase</keyword>
<evidence type="ECO:0000256" key="1">
    <source>
        <dbReference type="ARBA" id="ARBA00022679"/>
    </source>
</evidence>
<dbReference type="AlphaFoldDB" id="A0A509JFY3"/>
<dbReference type="SUPFAM" id="SSF55729">
    <property type="entry name" value="Acyl-CoA N-acyltransferases (Nat)"/>
    <property type="match status" value="1"/>
</dbReference>
<dbReference type="InterPro" id="IPR016181">
    <property type="entry name" value="Acyl_CoA_acyltransferase"/>
</dbReference>
<evidence type="ECO:0000313" key="3">
    <source>
        <dbReference type="EMBL" id="MUI35966.1"/>
    </source>
</evidence>
<reference evidence="3 4" key="1">
    <citation type="submission" date="2019-11" db="EMBL/GenBank/DDBJ databases">
        <title>Genomes of ocular Pseudomonas aeruginosa isolates.</title>
        <authorList>
            <person name="Khan M."/>
            <person name="Rice S.A."/>
            <person name="Willcox M.D.P."/>
            <person name="Stapleton F."/>
        </authorList>
    </citation>
    <scope>NUCLEOTIDE SEQUENCE [LARGE SCALE GENOMIC DNA]</scope>
    <source>
        <strain evidence="3 4">PA221</strain>
    </source>
</reference>
<dbReference type="CDD" id="cd04301">
    <property type="entry name" value="NAT_SF"/>
    <property type="match status" value="1"/>
</dbReference>
<dbReference type="PANTHER" id="PTHR43877">
    <property type="entry name" value="AMINOALKYLPHOSPHONATE N-ACETYLTRANSFERASE-RELATED-RELATED"/>
    <property type="match status" value="1"/>
</dbReference>
<sequence>MSANRVNIRLARVEDAEMIGAFVRRLTREHVARDFPPQGRRFLQRALGTPRILEGMRGTCRYFVAEERGNMLGVVATRDDHHLLMLFVAEEAQGQGLARALWARAREACLEAGYSGVFTVSAALGAVPVYQRFGFVASGPVTTEHGVTRLPMTTR</sequence>
<dbReference type="InterPro" id="IPR000182">
    <property type="entry name" value="GNAT_dom"/>
</dbReference>
<dbReference type="InterPro" id="IPR050832">
    <property type="entry name" value="Bact_Acetyltransf"/>
</dbReference>
<comment type="caution">
    <text evidence="3">The sequence shown here is derived from an EMBL/GenBank/DDBJ whole genome shotgun (WGS) entry which is preliminary data.</text>
</comment>